<dbReference type="EMBL" id="CP079105">
    <property type="protein sequence ID" value="QXQ14919.1"/>
    <property type="molecule type" value="Genomic_DNA"/>
</dbReference>
<evidence type="ECO:0000313" key="2">
    <source>
        <dbReference type="EMBL" id="QXQ14919.1"/>
    </source>
</evidence>
<keyword evidence="1" id="KW-0472">Membrane</keyword>
<keyword evidence="1" id="KW-1133">Transmembrane helix</keyword>
<evidence type="ECO:0008006" key="4">
    <source>
        <dbReference type="Google" id="ProtNLM"/>
    </source>
</evidence>
<reference evidence="2" key="1">
    <citation type="submission" date="2021-07" db="EMBL/GenBank/DDBJ databases">
        <title>Candidatus Kaistella beijingensis sp. nov. isolated from a municipal wastewater treatment plant is involved in sludge foaming.</title>
        <authorList>
            <person name="Song Y."/>
            <person name="Liu S.-J."/>
        </authorList>
    </citation>
    <scope>NUCLEOTIDE SEQUENCE</scope>
    <source>
        <strain evidence="2">DSM 43998</strain>
    </source>
</reference>
<protein>
    <recommendedName>
        <fullName evidence="4">AI-2E family transporter</fullName>
    </recommendedName>
</protein>
<dbReference type="RefSeq" id="WP_066469089.1">
    <property type="nucleotide sequence ID" value="NZ_CBCRUZ010000009.1"/>
</dbReference>
<keyword evidence="3" id="KW-1185">Reference proteome</keyword>
<feature type="transmembrane region" description="Helical" evidence="1">
    <location>
        <begin position="24"/>
        <end position="42"/>
    </location>
</feature>
<proteinExistence type="predicted"/>
<evidence type="ECO:0000313" key="3">
    <source>
        <dbReference type="Proteomes" id="UP000887023"/>
    </source>
</evidence>
<organism evidence="2 3">
    <name type="scientific">Skermania pinensis</name>
    <dbReference type="NCBI Taxonomy" id="39122"/>
    <lineage>
        <taxon>Bacteria</taxon>
        <taxon>Bacillati</taxon>
        <taxon>Actinomycetota</taxon>
        <taxon>Actinomycetes</taxon>
        <taxon>Mycobacteriales</taxon>
        <taxon>Gordoniaceae</taxon>
        <taxon>Skermania</taxon>
    </lineage>
</organism>
<accession>A0ABX8SAM7</accession>
<evidence type="ECO:0000256" key="1">
    <source>
        <dbReference type="SAM" id="Phobius"/>
    </source>
</evidence>
<feature type="transmembrane region" description="Helical" evidence="1">
    <location>
        <begin position="48"/>
        <end position="68"/>
    </location>
</feature>
<keyword evidence="1" id="KW-0812">Transmembrane</keyword>
<dbReference type="Proteomes" id="UP000887023">
    <property type="component" value="Chromosome"/>
</dbReference>
<sequence>MLIEIADRFGPEDQSRRGWFRWSLKLLAVMLVLAAAVVWLFFANPLPFIVLAVVLVVPVLFGFLADLVS</sequence>
<gene>
    <name evidence="2" type="ORF">KV203_05965</name>
</gene>
<name>A0ABX8SAM7_9ACTN</name>